<evidence type="ECO:0000256" key="2">
    <source>
        <dbReference type="ARBA" id="ARBA00023125"/>
    </source>
</evidence>
<dbReference type="Pfam" id="PF01022">
    <property type="entry name" value="HTH_5"/>
    <property type="match status" value="1"/>
</dbReference>
<feature type="compositionally biased region" description="Basic and acidic residues" evidence="4">
    <location>
        <begin position="102"/>
        <end position="129"/>
    </location>
</feature>
<evidence type="ECO:0000259" key="5">
    <source>
        <dbReference type="PROSITE" id="PS50987"/>
    </source>
</evidence>
<evidence type="ECO:0000313" key="7">
    <source>
        <dbReference type="Proteomes" id="UP001155240"/>
    </source>
</evidence>
<dbReference type="AlphaFoldDB" id="A0A9X2DZA2"/>
<dbReference type="Gene3D" id="1.10.10.10">
    <property type="entry name" value="Winged helix-like DNA-binding domain superfamily/Winged helix DNA-binding domain"/>
    <property type="match status" value="1"/>
</dbReference>
<dbReference type="RefSeq" id="WP_251943877.1">
    <property type="nucleotide sequence ID" value="NZ_JAMRYM010000007.1"/>
</dbReference>
<comment type="caution">
    <text evidence="6">The sequence shown here is derived from an EMBL/GenBank/DDBJ whole genome shotgun (WGS) entry which is preliminary data.</text>
</comment>
<protein>
    <submittedName>
        <fullName evidence="6">Metalloregulator ArsR/SmtB family transcription factor</fullName>
    </submittedName>
</protein>
<dbReference type="InterPro" id="IPR036388">
    <property type="entry name" value="WH-like_DNA-bd_sf"/>
</dbReference>
<proteinExistence type="predicted"/>
<dbReference type="CDD" id="cd00090">
    <property type="entry name" value="HTH_ARSR"/>
    <property type="match status" value="1"/>
</dbReference>
<dbReference type="Proteomes" id="UP001155240">
    <property type="component" value="Unassembled WGS sequence"/>
</dbReference>
<dbReference type="PANTHER" id="PTHR43132:SF8">
    <property type="entry name" value="HTH-TYPE TRANSCRIPTIONAL REGULATOR KMTR"/>
    <property type="match status" value="1"/>
</dbReference>
<evidence type="ECO:0000256" key="3">
    <source>
        <dbReference type="ARBA" id="ARBA00023163"/>
    </source>
</evidence>
<dbReference type="InterPro" id="IPR051011">
    <property type="entry name" value="Metal_resp_trans_reg"/>
</dbReference>
<feature type="domain" description="HTH arsR-type" evidence="5">
    <location>
        <begin position="10"/>
        <end position="104"/>
    </location>
</feature>
<dbReference type="InterPro" id="IPR001845">
    <property type="entry name" value="HTH_ArsR_DNA-bd_dom"/>
</dbReference>
<feature type="region of interest" description="Disordered" evidence="4">
    <location>
        <begin position="98"/>
        <end position="129"/>
    </location>
</feature>
<dbReference type="InterPro" id="IPR011991">
    <property type="entry name" value="ArsR-like_HTH"/>
</dbReference>
<dbReference type="PRINTS" id="PR00778">
    <property type="entry name" value="HTHARSR"/>
</dbReference>
<dbReference type="SUPFAM" id="SSF46785">
    <property type="entry name" value="Winged helix' DNA-binding domain"/>
    <property type="match status" value="1"/>
</dbReference>
<keyword evidence="3" id="KW-0804">Transcription</keyword>
<accession>A0A9X2DZA2</accession>
<dbReference type="GO" id="GO:0003700">
    <property type="term" value="F:DNA-binding transcription factor activity"/>
    <property type="evidence" value="ECO:0007669"/>
    <property type="project" value="InterPro"/>
</dbReference>
<name>A0A9X2DZA2_9MICO</name>
<dbReference type="EMBL" id="JAMRYM010000007">
    <property type="protein sequence ID" value="MCM6761554.1"/>
    <property type="molecule type" value="Genomic_DNA"/>
</dbReference>
<dbReference type="InterPro" id="IPR036390">
    <property type="entry name" value="WH_DNA-bd_sf"/>
</dbReference>
<dbReference type="PANTHER" id="PTHR43132">
    <property type="entry name" value="ARSENICAL RESISTANCE OPERON REPRESSOR ARSR-RELATED"/>
    <property type="match status" value="1"/>
</dbReference>
<keyword evidence="2" id="KW-0238">DNA-binding</keyword>
<dbReference type="GO" id="GO:0003677">
    <property type="term" value="F:DNA binding"/>
    <property type="evidence" value="ECO:0007669"/>
    <property type="project" value="UniProtKB-KW"/>
</dbReference>
<keyword evidence="7" id="KW-1185">Reference proteome</keyword>
<dbReference type="PROSITE" id="PS50987">
    <property type="entry name" value="HTH_ARSR_2"/>
    <property type="match status" value="1"/>
</dbReference>
<evidence type="ECO:0000256" key="4">
    <source>
        <dbReference type="SAM" id="MobiDB-lite"/>
    </source>
</evidence>
<dbReference type="SMART" id="SM00418">
    <property type="entry name" value="HTH_ARSR"/>
    <property type="match status" value="1"/>
</dbReference>
<keyword evidence="1" id="KW-0805">Transcription regulation</keyword>
<reference evidence="6" key="1">
    <citation type="submission" date="2022-06" db="EMBL/GenBank/DDBJ databases">
        <title>Whole genome shotgun sequencing (WGS) of Rathayibacter sp. ZW T2_19, isolated from stored onions (Allium cepa).</title>
        <authorList>
            <person name="Stoll D.A."/>
            <person name="Huch M."/>
        </authorList>
    </citation>
    <scope>NUCLEOTIDE SEQUENCE</scope>
    <source>
        <strain evidence="6">ZW T2_19</strain>
    </source>
</reference>
<sequence length="129" mass="14325">MDEDRSPADHDSQYVELAVEVFAMLADATRVRIILALRDGERSVTELAALVEKAPTAVSQHLAKLRLARMVTTRHDGTRVFYRLVDEHARQLVTDAISQAEHSVDSSPRHHRLASADHAHGEHATSARS</sequence>
<dbReference type="NCBIfam" id="NF033788">
    <property type="entry name" value="HTH_metalloreg"/>
    <property type="match status" value="1"/>
</dbReference>
<organism evidence="6 7">
    <name type="scientific">Rathayibacter rubneri</name>
    <dbReference type="NCBI Taxonomy" id="2950106"/>
    <lineage>
        <taxon>Bacteria</taxon>
        <taxon>Bacillati</taxon>
        <taxon>Actinomycetota</taxon>
        <taxon>Actinomycetes</taxon>
        <taxon>Micrococcales</taxon>
        <taxon>Microbacteriaceae</taxon>
        <taxon>Rathayibacter</taxon>
    </lineage>
</organism>
<evidence type="ECO:0000256" key="1">
    <source>
        <dbReference type="ARBA" id="ARBA00023015"/>
    </source>
</evidence>
<evidence type="ECO:0000313" key="6">
    <source>
        <dbReference type="EMBL" id="MCM6761554.1"/>
    </source>
</evidence>
<gene>
    <name evidence="6" type="ORF">NB037_03895</name>
</gene>